<organism evidence="1 2">
    <name type="scientific">Naganishia cerealis</name>
    <dbReference type="NCBI Taxonomy" id="610337"/>
    <lineage>
        <taxon>Eukaryota</taxon>
        <taxon>Fungi</taxon>
        <taxon>Dikarya</taxon>
        <taxon>Basidiomycota</taxon>
        <taxon>Agaricomycotina</taxon>
        <taxon>Tremellomycetes</taxon>
        <taxon>Filobasidiales</taxon>
        <taxon>Filobasidiaceae</taxon>
        <taxon>Naganishia</taxon>
    </lineage>
</organism>
<evidence type="ECO:0000313" key="2">
    <source>
        <dbReference type="Proteomes" id="UP001241377"/>
    </source>
</evidence>
<dbReference type="EMBL" id="JASBWR010000054">
    <property type="protein sequence ID" value="KAJ9102004.1"/>
    <property type="molecule type" value="Genomic_DNA"/>
</dbReference>
<sequence length="132" mass="13702">MAWHRSQITVCPVKHLPAPREHRPAPTSLANPWTVRTHPPPRDIREAVLAGLALTVLAWPSPAPVQETTGTPPADGEKSTLERADAGTGVVHPPPQPGKRGSTATPRQPSRAGTDATTAATAAAAGPSTVIK</sequence>
<evidence type="ECO:0000313" key="1">
    <source>
        <dbReference type="EMBL" id="KAJ9102004.1"/>
    </source>
</evidence>
<dbReference type="Proteomes" id="UP001241377">
    <property type="component" value="Unassembled WGS sequence"/>
</dbReference>
<keyword evidence="2" id="KW-1185">Reference proteome</keyword>
<comment type="caution">
    <text evidence="1">The sequence shown here is derived from an EMBL/GenBank/DDBJ whole genome shotgun (WGS) entry which is preliminary data.</text>
</comment>
<gene>
    <name evidence="1" type="ORF">QFC19_004929</name>
</gene>
<feature type="non-terminal residue" evidence="1">
    <location>
        <position position="132"/>
    </location>
</feature>
<name>A0ACC2VSB0_9TREE</name>
<proteinExistence type="predicted"/>
<reference evidence="1" key="1">
    <citation type="submission" date="2023-04" db="EMBL/GenBank/DDBJ databases">
        <title>Draft Genome sequencing of Naganishia species isolated from polar environments using Oxford Nanopore Technology.</title>
        <authorList>
            <person name="Leo P."/>
            <person name="Venkateswaran K."/>
        </authorList>
    </citation>
    <scope>NUCLEOTIDE SEQUENCE</scope>
    <source>
        <strain evidence="1">MNA-CCFEE 5261</strain>
    </source>
</reference>
<accession>A0ACC2VSB0</accession>
<protein>
    <submittedName>
        <fullName evidence="1">Uncharacterized protein</fullName>
    </submittedName>
</protein>